<keyword evidence="2" id="KW-1185">Reference proteome</keyword>
<gene>
    <name evidence="1" type="primary">Acey_s0326.g2564</name>
    <name evidence="1" type="ORF">Y032_0326g2564</name>
</gene>
<reference evidence="2" key="1">
    <citation type="journal article" date="2015" name="Nat. Genet.">
        <title>The genome and transcriptome of the zoonotic hookworm Ancylostoma ceylanicum identify infection-specific gene families.</title>
        <authorList>
            <person name="Schwarz E.M."/>
            <person name="Hu Y."/>
            <person name="Antoshechkin I."/>
            <person name="Miller M.M."/>
            <person name="Sternberg P.W."/>
            <person name="Aroian R.V."/>
        </authorList>
    </citation>
    <scope>NUCLEOTIDE SEQUENCE</scope>
    <source>
        <strain evidence="2">HY135</strain>
    </source>
</reference>
<protein>
    <submittedName>
        <fullName evidence="1">Uncharacterized protein</fullName>
    </submittedName>
</protein>
<organism evidence="1 2">
    <name type="scientific">Ancylostoma ceylanicum</name>
    <dbReference type="NCBI Taxonomy" id="53326"/>
    <lineage>
        <taxon>Eukaryota</taxon>
        <taxon>Metazoa</taxon>
        <taxon>Ecdysozoa</taxon>
        <taxon>Nematoda</taxon>
        <taxon>Chromadorea</taxon>
        <taxon>Rhabditida</taxon>
        <taxon>Rhabditina</taxon>
        <taxon>Rhabditomorpha</taxon>
        <taxon>Strongyloidea</taxon>
        <taxon>Ancylostomatidae</taxon>
        <taxon>Ancylostomatinae</taxon>
        <taxon>Ancylostoma</taxon>
    </lineage>
</organism>
<dbReference type="AlphaFoldDB" id="A0A016RZX9"/>
<name>A0A016RZX9_9BILA</name>
<evidence type="ECO:0000313" key="1">
    <source>
        <dbReference type="EMBL" id="EYB83945.1"/>
    </source>
</evidence>
<proteinExistence type="predicted"/>
<comment type="caution">
    <text evidence="1">The sequence shown here is derived from an EMBL/GenBank/DDBJ whole genome shotgun (WGS) entry which is preliminary data.</text>
</comment>
<dbReference type="EMBL" id="JARK01001662">
    <property type="protein sequence ID" value="EYB83945.1"/>
    <property type="molecule type" value="Genomic_DNA"/>
</dbReference>
<sequence>MKEWTATDRTCLHFNPLIQRGHTNTGENGQLAVADKGIHRWNPQSRRQDAPNNGANKAELIRFQFTFLPDP</sequence>
<evidence type="ECO:0000313" key="2">
    <source>
        <dbReference type="Proteomes" id="UP000024635"/>
    </source>
</evidence>
<accession>A0A016RZX9</accession>
<dbReference type="Proteomes" id="UP000024635">
    <property type="component" value="Unassembled WGS sequence"/>
</dbReference>